<evidence type="ECO:0000313" key="2">
    <source>
        <dbReference type="Proteomes" id="UP000014629"/>
    </source>
</evidence>
<dbReference type="PATRIC" id="fig|1286094.4.peg.1700"/>
<evidence type="ECO:0000313" key="1">
    <source>
        <dbReference type="EMBL" id="EPH45245.1"/>
    </source>
</evidence>
<name>S4A3F4_9ACTN</name>
<keyword evidence="2" id="KW-1185">Reference proteome</keyword>
<proteinExistence type="predicted"/>
<dbReference type="Proteomes" id="UP000014629">
    <property type="component" value="Unassembled WGS sequence"/>
</dbReference>
<comment type="caution">
    <text evidence="1">The sequence shown here is derived from an EMBL/GenBank/DDBJ whole genome shotgun (WGS) entry which is preliminary data.</text>
</comment>
<accession>S4A3F4</accession>
<dbReference type="AlphaFoldDB" id="S4A3F4"/>
<sequence length="90" mass="9546">MQALMSTQVLDPTLDLDIEVLESLEAHVVPVDGPGQQAWQQGWAGVGHTGQAVYHGVQGNWGAAIDHGAQAVSNFGSAAYNAYQWYNGGH</sequence>
<organism evidence="1 2">
    <name type="scientific">Streptomyces aurantiacus JA 4570</name>
    <dbReference type="NCBI Taxonomy" id="1286094"/>
    <lineage>
        <taxon>Bacteria</taxon>
        <taxon>Bacillati</taxon>
        <taxon>Actinomycetota</taxon>
        <taxon>Actinomycetes</taxon>
        <taxon>Kitasatosporales</taxon>
        <taxon>Streptomycetaceae</taxon>
        <taxon>Streptomyces</taxon>
        <taxon>Streptomyces aurantiacus group</taxon>
    </lineage>
</organism>
<gene>
    <name evidence="1" type="ORF">STRAU_1721</name>
</gene>
<dbReference type="EMBL" id="AOPZ01000066">
    <property type="protein sequence ID" value="EPH45245.1"/>
    <property type="molecule type" value="Genomic_DNA"/>
</dbReference>
<protein>
    <submittedName>
        <fullName evidence="1">Uncharacterized protein</fullName>
    </submittedName>
</protein>
<reference evidence="1 2" key="1">
    <citation type="submission" date="2013-02" db="EMBL/GenBank/DDBJ databases">
        <title>Draft Genome Sequence of Streptomyces aurantiacus, Which Produces Setomimycin.</title>
        <authorList>
            <person name="Gruening B.A."/>
            <person name="Praeg A."/>
            <person name="Erxleben A."/>
            <person name="Guenther S."/>
            <person name="Mueller M."/>
        </authorList>
    </citation>
    <scope>NUCLEOTIDE SEQUENCE [LARGE SCALE GENOMIC DNA]</scope>
    <source>
        <strain evidence="1 2">JA 4570</strain>
    </source>
</reference>